<name>A0A1F5S3C2_9BACT</name>
<gene>
    <name evidence="1" type="ORF">A2257_01795</name>
</gene>
<evidence type="ECO:0000313" key="1">
    <source>
        <dbReference type="EMBL" id="OGF21185.1"/>
    </source>
</evidence>
<dbReference type="EMBL" id="MFGA01000012">
    <property type="protein sequence ID" value="OGF21185.1"/>
    <property type="molecule type" value="Genomic_DNA"/>
</dbReference>
<proteinExistence type="predicted"/>
<comment type="caution">
    <text evidence="1">The sequence shown here is derived from an EMBL/GenBank/DDBJ whole genome shotgun (WGS) entry which is preliminary data.</text>
</comment>
<organism evidence="1 2">
    <name type="scientific">Candidatus Falkowbacteria bacterium RIFOXYA2_FULL_38_12</name>
    <dbReference type="NCBI Taxonomy" id="1797993"/>
    <lineage>
        <taxon>Bacteria</taxon>
        <taxon>Candidatus Falkowiibacteriota</taxon>
    </lineage>
</organism>
<protein>
    <submittedName>
        <fullName evidence="1">Uncharacterized protein</fullName>
    </submittedName>
</protein>
<reference evidence="1 2" key="1">
    <citation type="journal article" date="2016" name="Nat. Commun.">
        <title>Thousands of microbial genomes shed light on interconnected biogeochemical processes in an aquifer system.</title>
        <authorList>
            <person name="Anantharaman K."/>
            <person name="Brown C.T."/>
            <person name="Hug L.A."/>
            <person name="Sharon I."/>
            <person name="Castelle C.J."/>
            <person name="Probst A.J."/>
            <person name="Thomas B.C."/>
            <person name="Singh A."/>
            <person name="Wilkins M.J."/>
            <person name="Karaoz U."/>
            <person name="Brodie E.L."/>
            <person name="Williams K.H."/>
            <person name="Hubbard S.S."/>
            <person name="Banfield J.F."/>
        </authorList>
    </citation>
    <scope>NUCLEOTIDE SEQUENCE [LARGE SCALE GENOMIC DNA]</scope>
</reference>
<evidence type="ECO:0000313" key="2">
    <source>
        <dbReference type="Proteomes" id="UP000177407"/>
    </source>
</evidence>
<dbReference type="Proteomes" id="UP000177407">
    <property type="component" value="Unassembled WGS sequence"/>
</dbReference>
<sequence length="447" mass="49574">MFALTFSRGGGNLKVSKGNSAGFFLVSTDGFRGEEEKLNRHTSLASEKRQEDKRMSSGRDQYGVFFDNLFNFGRRELLYYTSFYAFCSRRLVIPDSWGVTNILFQELVKEPQFRRLMQEGIVVFALRDSFHNFSDLMRVEENKGPERWLHGSNFDYQAAGIFDETIRLHVIPYSISQMGASYRAISDSIFENPEAMARVRFSEQGADIIQREYVAGKAAGTCYQNTFLYGVAMSLVQAGLTQDADLLMGETRGVGRSFYRVNGARVIGAGMALPRGVRDGEILQVALYDGMSSRHGFFGPQLGVEEAMFEAAIENPELNALLGALPDLPADAIIAARSSENFDSFLKAQDDFYGDPNKDTWASVIATFEAYGATAAENIKKLLLQSRIIPPTPQEGQIKLLGGGESDRSISIEPPTLKDVFQLVGIQATSEFVVLGKVQELPQIITP</sequence>
<dbReference type="AlphaFoldDB" id="A0A1F5S3C2"/>
<accession>A0A1F5S3C2</accession>